<feature type="transmembrane region" description="Helical" evidence="2">
    <location>
        <begin position="240"/>
        <end position="261"/>
    </location>
</feature>
<dbReference type="InterPro" id="IPR045340">
    <property type="entry name" value="DUF6533"/>
</dbReference>
<name>A0AAD2HV65_9AGAR</name>
<feature type="transmembrane region" description="Helical" evidence="2">
    <location>
        <begin position="74"/>
        <end position="94"/>
    </location>
</feature>
<dbReference type="Pfam" id="PF20151">
    <property type="entry name" value="DUF6533"/>
    <property type="match status" value="1"/>
</dbReference>
<comment type="caution">
    <text evidence="4">The sequence shown here is derived from an EMBL/GenBank/DDBJ whole genome shotgun (WGS) entry which is preliminary data.</text>
</comment>
<evidence type="ECO:0000259" key="3">
    <source>
        <dbReference type="Pfam" id="PF20151"/>
    </source>
</evidence>
<feature type="transmembrane region" description="Helical" evidence="2">
    <location>
        <begin position="124"/>
        <end position="143"/>
    </location>
</feature>
<organism evidence="4 5">
    <name type="scientific">Mycena citricolor</name>
    <dbReference type="NCBI Taxonomy" id="2018698"/>
    <lineage>
        <taxon>Eukaryota</taxon>
        <taxon>Fungi</taxon>
        <taxon>Dikarya</taxon>
        <taxon>Basidiomycota</taxon>
        <taxon>Agaricomycotina</taxon>
        <taxon>Agaricomycetes</taxon>
        <taxon>Agaricomycetidae</taxon>
        <taxon>Agaricales</taxon>
        <taxon>Marasmiineae</taxon>
        <taxon>Mycenaceae</taxon>
        <taxon>Mycena</taxon>
    </lineage>
</organism>
<evidence type="ECO:0000256" key="1">
    <source>
        <dbReference type="SAM" id="MobiDB-lite"/>
    </source>
</evidence>
<accession>A0AAD2HV65</accession>
<keyword evidence="2" id="KW-0472">Membrane</keyword>
<keyword evidence="2" id="KW-1133">Transmembrane helix</keyword>
<evidence type="ECO:0000313" key="5">
    <source>
        <dbReference type="Proteomes" id="UP001295794"/>
    </source>
</evidence>
<feature type="transmembrane region" description="Helical" evidence="2">
    <location>
        <begin position="169"/>
        <end position="191"/>
    </location>
</feature>
<feature type="region of interest" description="Disordered" evidence="1">
    <location>
        <begin position="289"/>
        <end position="329"/>
    </location>
</feature>
<sequence>MEYEDIDIVSQAQTALTQDCSYLVALSILLWDHALTFDQEIQYIWARKKRMSAYLFLVVRYGVIVANLPHLIFIYAPISLTSYVASSLLIVIPIERMQMLSRRYYASVIMIGRVYALSGRNRRLLLSIILIAISLVGLTAWSLRQGQRGYPITVVPGCHLGVSQLGASRLSICWICLFTFDTIIFGLTLYFGSVSRREVGARMHMPLHRVLVFDGAVYYGTMALANLANIVTFLTPNRHIRGTLASFATCFSVTMLVRLMLNIHGRSEDGILNDDNLSRIVAAFNLEPVSDPESDHDLIREEPRARDSHSRSPAGLVRSGIGSPHRDEG</sequence>
<feature type="compositionally biased region" description="Basic and acidic residues" evidence="1">
    <location>
        <begin position="293"/>
        <end position="310"/>
    </location>
</feature>
<gene>
    <name evidence="4" type="ORF">MYCIT1_LOCUS31370</name>
</gene>
<protein>
    <recommendedName>
        <fullName evidence="3">DUF6533 domain-containing protein</fullName>
    </recommendedName>
</protein>
<keyword evidence="5" id="KW-1185">Reference proteome</keyword>
<feature type="transmembrane region" description="Helical" evidence="2">
    <location>
        <begin position="51"/>
        <end position="68"/>
    </location>
</feature>
<reference evidence="4" key="1">
    <citation type="submission" date="2023-11" db="EMBL/GenBank/DDBJ databases">
        <authorList>
            <person name="De Vega J J."/>
            <person name="De Vega J J."/>
        </authorList>
    </citation>
    <scope>NUCLEOTIDE SEQUENCE</scope>
</reference>
<feature type="transmembrane region" description="Helical" evidence="2">
    <location>
        <begin position="211"/>
        <end position="234"/>
    </location>
</feature>
<proteinExistence type="predicted"/>
<dbReference type="AlphaFoldDB" id="A0AAD2HV65"/>
<keyword evidence="2" id="KW-0812">Transmembrane</keyword>
<dbReference type="Proteomes" id="UP001295794">
    <property type="component" value="Unassembled WGS sequence"/>
</dbReference>
<evidence type="ECO:0000313" key="4">
    <source>
        <dbReference type="EMBL" id="CAK5280757.1"/>
    </source>
</evidence>
<dbReference type="EMBL" id="CAVNYO010000440">
    <property type="protein sequence ID" value="CAK5280757.1"/>
    <property type="molecule type" value="Genomic_DNA"/>
</dbReference>
<evidence type="ECO:0000256" key="2">
    <source>
        <dbReference type="SAM" id="Phobius"/>
    </source>
</evidence>
<feature type="domain" description="DUF6533" evidence="3">
    <location>
        <begin position="20"/>
        <end position="65"/>
    </location>
</feature>